<dbReference type="Gene3D" id="3.30.420.10">
    <property type="entry name" value="Ribonuclease H-like superfamily/Ribonuclease H"/>
    <property type="match status" value="1"/>
</dbReference>
<evidence type="ECO:0000313" key="4">
    <source>
        <dbReference type="EMBL" id="RPA71570.1"/>
    </source>
</evidence>
<dbReference type="OrthoDB" id="5410680at2759"/>
<protein>
    <recommendedName>
        <fullName evidence="6">Tc1-like transposase DDE domain-containing protein</fullName>
    </recommendedName>
</protein>
<evidence type="ECO:0000313" key="5">
    <source>
        <dbReference type="Proteomes" id="UP000275078"/>
    </source>
</evidence>
<keyword evidence="1" id="KW-0175">Coiled coil</keyword>
<dbReference type="EMBL" id="ML119917">
    <property type="protein sequence ID" value="RPA71570.1"/>
    <property type="molecule type" value="Genomic_DNA"/>
</dbReference>
<dbReference type="Pfam" id="PF01498">
    <property type="entry name" value="HTH_Tnp_Tc3_2"/>
    <property type="match status" value="1"/>
</dbReference>
<keyword evidence="5" id="KW-1185">Reference proteome</keyword>
<name>A0A3N4HHS0_ASCIM</name>
<feature type="coiled-coil region" evidence="1">
    <location>
        <begin position="175"/>
        <end position="206"/>
    </location>
</feature>
<dbReference type="Pfam" id="PF13358">
    <property type="entry name" value="DDE_3"/>
    <property type="match status" value="1"/>
</dbReference>
<gene>
    <name evidence="4" type="ORF">BJ508DRAFT_217914</name>
</gene>
<dbReference type="GO" id="GO:0015074">
    <property type="term" value="P:DNA integration"/>
    <property type="evidence" value="ECO:0007669"/>
    <property type="project" value="InterPro"/>
</dbReference>
<dbReference type="InterPro" id="IPR002492">
    <property type="entry name" value="Transposase_Tc1-like"/>
</dbReference>
<dbReference type="STRING" id="1160509.A0A3N4HHS0"/>
<dbReference type="GO" id="GO:0006313">
    <property type="term" value="P:DNA transposition"/>
    <property type="evidence" value="ECO:0007669"/>
    <property type="project" value="InterPro"/>
</dbReference>
<accession>A0A3N4HHS0</accession>
<dbReference type="AlphaFoldDB" id="A0A3N4HHS0"/>
<evidence type="ECO:0000259" key="2">
    <source>
        <dbReference type="Pfam" id="PF01498"/>
    </source>
</evidence>
<evidence type="ECO:0000256" key="1">
    <source>
        <dbReference type="SAM" id="Coils"/>
    </source>
</evidence>
<organism evidence="4 5">
    <name type="scientific">Ascobolus immersus RN42</name>
    <dbReference type="NCBI Taxonomy" id="1160509"/>
    <lineage>
        <taxon>Eukaryota</taxon>
        <taxon>Fungi</taxon>
        <taxon>Dikarya</taxon>
        <taxon>Ascomycota</taxon>
        <taxon>Pezizomycotina</taxon>
        <taxon>Pezizomycetes</taxon>
        <taxon>Pezizales</taxon>
        <taxon>Ascobolaceae</taxon>
        <taxon>Ascobolus</taxon>
    </lineage>
</organism>
<sequence>MLEDAPRSCRPSKLTKRDKDKLSFYCTQTENGNHKKRPVQVAEEHGFEVSRTTVDEVLKEKDIGTYKMRRKPFLSKEHKRRRLLKAQEFRECGSDFWGRILFFDETPIRLHQRRGYTRITCRQKKHKQLQWTEKNCEPMFPKVSAWQFCGTFPLGVKGPCRVWRPETNAQREESFEVLRGENARLRAEAKEIFEELKEARRREEKVAGIWARKEDERERSVGGGIDWYDHREAWLKVLLVPFILEYNEGKTEEEKLIYMEDNAPSHNTRHLDDFWEQYEDIIELLEWPPNSPDFNPIEKAWKYIRGKVAKRKGKAKPTTMEQVAAAWIEEWEKLPQELIDKWIMRAYNDILGRAIKNQGGNEYHD</sequence>
<dbReference type="InterPro" id="IPR038717">
    <property type="entry name" value="Tc1-like_DDE_dom"/>
</dbReference>
<proteinExistence type="predicted"/>
<dbReference type="Proteomes" id="UP000275078">
    <property type="component" value="Unassembled WGS sequence"/>
</dbReference>
<dbReference type="GO" id="GO:0003677">
    <property type="term" value="F:DNA binding"/>
    <property type="evidence" value="ECO:0007669"/>
    <property type="project" value="InterPro"/>
</dbReference>
<dbReference type="InterPro" id="IPR036397">
    <property type="entry name" value="RNaseH_sf"/>
</dbReference>
<feature type="domain" description="Tc1-like transposase DDE" evidence="3">
    <location>
        <begin position="242"/>
        <end position="312"/>
    </location>
</feature>
<evidence type="ECO:0000259" key="3">
    <source>
        <dbReference type="Pfam" id="PF13358"/>
    </source>
</evidence>
<feature type="domain" description="Transposase Tc1-like" evidence="2">
    <location>
        <begin position="41"/>
        <end position="88"/>
    </location>
</feature>
<reference evidence="4 5" key="1">
    <citation type="journal article" date="2018" name="Nat. Ecol. Evol.">
        <title>Pezizomycetes genomes reveal the molecular basis of ectomycorrhizal truffle lifestyle.</title>
        <authorList>
            <person name="Murat C."/>
            <person name="Payen T."/>
            <person name="Noel B."/>
            <person name="Kuo A."/>
            <person name="Morin E."/>
            <person name="Chen J."/>
            <person name="Kohler A."/>
            <person name="Krizsan K."/>
            <person name="Balestrini R."/>
            <person name="Da Silva C."/>
            <person name="Montanini B."/>
            <person name="Hainaut M."/>
            <person name="Levati E."/>
            <person name="Barry K.W."/>
            <person name="Belfiori B."/>
            <person name="Cichocki N."/>
            <person name="Clum A."/>
            <person name="Dockter R.B."/>
            <person name="Fauchery L."/>
            <person name="Guy J."/>
            <person name="Iotti M."/>
            <person name="Le Tacon F."/>
            <person name="Lindquist E.A."/>
            <person name="Lipzen A."/>
            <person name="Malagnac F."/>
            <person name="Mello A."/>
            <person name="Molinier V."/>
            <person name="Miyauchi S."/>
            <person name="Poulain J."/>
            <person name="Riccioni C."/>
            <person name="Rubini A."/>
            <person name="Sitrit Y."/>
            <person name="Splivallo R."/>
            <person name="Traeger S."/>
            <person name="Wang M."/>
            <person name="Zifcakova L."/>
            <person name="Wipf D."/>
            <person name="Zambonelli A."/>
            <person name="Paolocci F."/>
            <person name="Nowrousian M."/>
            <person name="Ottonello S."/>
            <person name="Baldrian P."/>
            <person name="Spatafora J.W."/>
            <person name="Henrissat B."/>
            <person name="Nagy L.G."/>
            <person name="Aury J.M."/>
            <person name="Wincker P."/>
            <person name="Grigoriev I.V."/>
            <person name="Bonfante P."/>
            <person name="Martin F.M."/>
        </authorList>
    </citation>
    <scope>NUCLEOTIDE SEQUENCE [LARGE SCALE GENOMIC DNA]</scope>
    <source>
        <strain evidence="4 5">RN42</strain>
    </source>
</reference>
<evidence type="ECO:0008006" key="6">
    <source>
        <dbReference type="Google" id="ProtNLM"/>
    </source>
</evidence>